<dbReference type="OrthoDB" id="7431909at2"/>
<accession>A0A433XGD3</accession>
<dbReference type="AlphaFoldDB" id="A0A433XGD3"/>
<dbReference type="SUPFAM" id="SSF48452">
    <property type="entry name" value="TPR-like"/>
    <property type="match status" value="1"/>
</dbReference>
<keyword evidence="1" id="KW-0732">Signal</keyword>
<comment type="caution">
    <text evidence="2">The sequence shown here is derived from an EMBL/GenBank/DDBJ whole genome shotgun (WGS) entry which is preliminary data.</text>
</comment>
<evidence type="ECO:0008006" key="4">
    <source>
        <dbReference type="Google" id="ProtNLM"/>
    </source>
</evidence>
<evidence type="ECO:0000313" key="3">
    <source>
        <dbReference type="Proteomes" id="UP000281547"/>
    </source>
</evidence>
<reference evidence="2 3" key="1">
    <citation type="journal article" date="2016" name="Int. J. Syst. Evol. Microbiol.">
        <title>Arsenicitalea aurantiaca gen. nov., sp. nov., a new member of the family Hyphomicrobiaceae, isolated from high-arsenic sediment.</title>
        <authorList>
            <person name="Mu Y."/>
            <person name="Zhou L."/>
            <person name="Zeng X.C."/>
            <person name="Liu L."/>
            <person name="Pan Y."/>
            <person name="Chen X."/>
            <person name="Wang J."/>
            <person name="Li S."/>
            <person name="Li W.J."/>
            <person name="Wang Y."/>
        </authorList>
    </citation>
    <scope>NUCLEOTIDE SEQUENCE [LARGE SCALE GENOMIC DNA]</scope>
    <source>
        <strain evidence="2 3">42-50</strain>
    </source>
</reference>
<sequence>MSRAAPSRVCAALVATLLCSAAPVLGQERGVVSAVEGDGFGRLIVEFPDRLDLPAFRLQNENGVVSVVFSDRVAVALPPLGLSLPDYLSAARSDPDGQGVRFGLRWPATVNTLQAGEKLFIDLLPEGWQGLPPGLPPEVVEELAIRARDAALRAEQNQRAADARRLGPEASLRVGRNPTFIRLQFDWSVDTAASFDQDGARGVLRFDWPVPVDLYALQNELPSQILAVENAVGPDGSEVVLTLADGVAPRFYATGPRQFVVDIDISPEEGALFDAEVLAAALTEANIGGIAPLSEGLAGPAPVSDVEPEAPVTPVVTLAGETVRIGFPFQTEIAAAVFRRGDVVWMLFDTEVPILEPATSATLNRVASGLSINRLGSAQLLRLDLRNRALATLASEGRSWILSLGDVLLNATEPMDVSRRRDRDGEFEVTAELGRPGRVHAFNDPVVGDTLSIATVYPPARGIVRSLEHVEFSILRSVHGLVVRPQAEGLRMALEDDLAVISLPDGLTVSAIDAGRARDARQPPESRASYLDLGLELIPDIGRMAARGDALAAAAAAAEGPARDQARLDLARFYLSNRFAHEALGVLDVLESELTAEPLRRSARLTRAIASTMAERHDEALTILNAPAFADESDALMWRAMARASVDDFEGARRDALAAEAVIGAYPLWIRQRFLLSTAQAAIETADIAHALRAMGNLEFARLDPEQVTQYQLLSARIAESEGRFDEALETYGQVIAADIRPTRAEAVYRTLALLDGQGRLDLDRATETLAGEILMWRGNRLEADMQRLLAILHFRNGDYRDGFQTVRQAVSHYPENAPIDALLTQAKAEFSHLYLDGGADRLDPVDALALFYDFRELTPPGPEGDEMIRNLAQRLVKVDLLAQAGDLLEYQIESRLQGAARAEVAADLAVIRIAQRDPESALQALHRTRLTELPPSLDRQRRILEARALIDAGREELAVDLLSRVTGRDADLLRVSGYWAARNYGAAAELLERLYAPEDPEATASRQARMNIVKAAVGYVLGNDRLGLQRLRQKFAERLVGTGEWAVFDFVTGDEAPQSAEFRKLVREISGLDTLNAFLTAYRELYPVASAMTPQTAVSVNDQV</sequence>
<gene>
    <name evidence="2" type="ORF">EMQ25_08335</name>
</gene>
<proteinExistence type="predicted"/>
<feature type="signal peptide" evidence="1">
    <location>
        <begin position="1"/>
        <end position="26"/>
    </location>
</feature>
<dbReference type="InterPro" id="IPR011990">
    <property type="entry name" value="TPR-like_helical_dom_sf"/>
</dbReference>
<organism evidence="2 3">
    <name type="scientific">Arsenicitalea aurantiaca</name>
    <dbReference type="NCBI Taxonomy" id="1783274"/>
    <lineage>
        <taxon>Bacteria</taxon>
        <taxon>Pseudomonadati</taxon>
        <taxon>Pseudomonadota</taxon>
        <taxon>Alphaproteobacteria</taxon>
        <taxon>Hyphomicrobiales</taxon>
        <taxon>Devosiaceae</taxon>
        <taxon>Arsenicitalea</taxon>
    </lineage>
</organism>
<dbReference type="Gene3D" id="1.25.40.10">
    <property type="entry name" value="Tetratricopeptide repeat domain"/>
    <property type="match status" value="1"/>
</dbReference>
<dbReference type="Proteomes" id="UP000281547">
    <property type="component" value="Unassembled WGS sequence"/>
</dbReference>
<name>A0A433XGD3_9HYPH</name>
<evidence type="ECO:0000313" key="2">
    <source>
        <dbReference type="EMBL" id="RUT33120.1"/>
    </source>
</evidence>
<dbReference type="RefSeq" id="WP_127188075.1">
    <property type="nucleotide sequence ID" value="NZ_RZNJ01000002.1"/>
</dbReference>
<dbReference type="EMBL" id="RZNJ01000002">
    <property type="protein sequence ID" value="RUT33120.1"/>
    <property type="molecule type" value="Genomic_DNA"/>
</dbReference>
<evidence type="ECO:0000256" key="1">
    <source>
        <dbReference type="SAM" id="SignalP"/>
    </source>
</evidence>
<keyword evidence="3" id="KW-1185">Reference proteome</keyword>
<protein>
    <recommendedName>
        <fullName evidence="4">Tetratricopeptide repeat protein</fullName>
    </recommendedName>
</protein>
<feature type="chain" id="PRO_5019119737" description="Tetratricopeptide repeat protein" evidence="1">
    <location>
        <begin position="27"/>
        <end position="1105"/>
    </location>
</feature>